<dbReference type="InterPro" id="IPR036890">
    <property type="entry name" value="HATPase_C_sf"/>
</dbReference>
<reference evidence="7" key="1">
    <citation type="submission" date="2021-03" db="EMBL/GenBank/DDBJ databases">
        <title>Fibrella sp. HMF5335 genome sequencing and assembly.</title>
        <authorList>
            <person name="Kang H."/>
            <person name="Kim H."/>
            <person name="Bae S."/>
            <person name="Joh K."/>
        </authorList>
    </citation>
    <scope>NUCLEOTIDE SEQUENCE</scope>
    <source>
        <strain evidence="7">HMF5335</strain>
    </source>
</reference>
<organism evidence="7 8">
    <name type="scientific">Fibrella rubiginis</name>
    <dbReference type="NCBI Taxonomy" id="2817060"/>
    <lineage>
        <taxon>Bacteria</taxon>
        <taxon>Pseudomonadati</taxon>
        <taxon>Bacteroidota</taxon>
        <taxon>Cytophagia</taxon>
        <taxon>Cytophagales</taxon>
        <taxon>Spirosomataceae</taxon>
        <taxon>Fibrella</taxon>
    </lineage>
</organism>
<evidence type="ECO:0000313" key="8">
    <source>
        <dbReference type="Proteomes" id="UP000664034"/>
    </source>
</evidence>
<dbReference type="SUPFAM" id="SSF55874">
    <property type="entry name" value="ATPase domain of HSP90 chaperone/DNA topoisomerase II/histidine kinase"/>
    <property type="match status" value="1"/>
</dbReference>
<dbReference type="Gene3D" id="3.30.450.20">
    <property type="entry name" value="PAS domain"/>
    <property type="match status" value="6"/>
</dbReference>
<dbReference type="Pfam" id="PF13426">
    <property type="entry name" value="PAS_9"/>
    <property type="match status" value="1"/>
</dbReference>
<dbReference type="SUPFAM" id="SSF55785">
    <property type="entry name" value="PYP-like sensor domain (PAS domain)"/>
    <property type="match status" value="5"/>
</dbReference>
<evidence type="ECO:0000256" key="3">
    <source>
        <dbReference type="ARBA" id="ARBA00022553"/>
    </source>
</evidence>
<dbReference type="PROSITE" id="PS50109">
    <property type="entry name" value="HIS_KIN"/>
    <property type="match status" value="1"/>
</dbReference>
<keyword evidence="4" id="KW-0808">Transferase</keyword>
<dbReference type="Gene3D" id="3.30.565.10">
    <property type="entry name" value="Histidine kinase-like ATPase, C-terminal domain"/>
    <property type="match status" value="1"/>
</dbReference>
<dbReference type="EMBL" id="JAFMYV010000001">
    <property type="protein sequence ID" value="MBO0935359.1"/>
    <property type="molecule type" value="Genomic_DNA"/>
</dbReference>
<dbReference type="Pfam" id="PF00512">
    <property type="entry name" value="HisKA"/>
    <property type="match status" value="1"/>
</dbReference>
<dbReference type="InterPro" id="IPR005467">
    <property type="entry name" value="His_kinase_dom"/>
</dbReference>
<dbReference type="InterPro" id="IPR013656">
    <property type="entry name" value="PAS_4"/>
</dbReference>
<gene>
    <name evidence="7" type="ORF">J2I47_02240</name>
</gene>
<evidence type="ECO:0000256" key="2">
    <source>
        <dbReference type="ARBA" id="ARBA00012438"/>
    </source>
</evidence>
<dbReference type="InterPro" id="IPR052162">
    <property type="entry name" value="Sensor_kinase/Photoreceptor"/>
</dbReference>
<dbReference type="EC" id="2.7.13.3" evidence="2"/>
<proteinExistence type="predicted"/>
<dbReference type="InterPro" id="IPR003661">
    <property type="entry name" value="HisK_dim/P_dom"/>
</dbReference>
<evidence type="ECO:0000259" key="6">
    <source>
        <dbReference type="PROSITE" id="PS50109"/>
    </source>
</evidence>
<evidence type="ECO:0000256" key="1">
    <source>
        <dbReference type="ARBA" id="ARBA00000085"/>
    </source>
</evidence>
<accession>A0A939GAL7</accession>
<evidence type="ECO:0000313" key="7">
    <source>
        <dbReference type="EMBL" id="MBO0935359.1"/>
    </source>
</evidence>
<dbReference type="CDD" id="cd00082">
    <property type="entry name" value="HisKA"/>
    <property type="match status" value="1"/>
</dbReference>
<evidence type="ECO:0000256" key="4">
    <source>
        <dbReference type="ARBA" id="ARBA00022679"/>
    </source>
</evidence>
<dbReference type="Pfam" id="PF08448">
    <property type="entry name" value="PAS_4"/>
    <property type="match status" value="1"/>
</dbReference>
<dbReference type="InterPro" id="IPR003594">
    <property type="entry name" value="HATPase_dom"/>
</dbReference>
<dbReference type="InterPro" id="IPR035965">
    <property type="entry name" value="PAS-like_dom_sf"/>
</dbReference>
<keyword evidence="8" id="KW-1185">Reference proteome</keyword>
<comment type="caution">
    <text evidence="7">The sequence shown here is derived from an EMBL/GenBank/DDBJ whole genome shotgun (WGS) entry which is preliminary data.</text>
</comment>
<feature type="domain" description="Histidine kinase" evidence="6">
    <location>
        <begin position="791"/>
        <end position="1022"/>
    </location>
</feature>
<dbReference type="InterPro" id="IPR000014">
    <property type="entry name" value="PAS"/>
</dbReference>
<dbReference type="SMART" id="SM00388">
    <property type="entry name" value="HisKA"/>
    <property type="match status" value="1"/>
</dbReference>
<comment type="catalytic activity">
    <reaction evidence="1">
        <text>ATP + protein L-histidine = ADP + protein N-phospho-L-histidine.</text>
        <dbReference type="EC" id="2.7.13.3"/>
    </reaction>
</comment>
<dbReference type="PANTHER" id="PTHR43304:SF1">
    <property type="entry name" value="PAC DOMAIN-CONTAINING PROTEIN"/>
    <property type="match status" value="1"/>
</dbReference>
<evidence type="ECO:0000256" key="5">
    <source>
        <dbReference type="ARBA" id="ARBA00022777"/>
    </source>
</evidence>
<keyword evidence="3" id="KW-0597">Phosphoprotein</keyword>
<keyword evidence="5" id="KW-0418">Kinase</keyword>
<dbReference type="Pfam" id="PF02518">
    <property type="entry name" value="HATPase_c"/>
    <property type="match status" value="1"/>
</dbReference>
<name>A0A939GAL7_9BACT</name>
<dbReference type="GO" id="GO:0000155">
    <property type="term" value="F:phosphorelay sensor kinase activity"/>
    <property type="evidence" value="ECO:0007669"/>
    <property type="project" value="InterPro"/>
</dbReference>
<dbReference type="PANTHER" id="PTHR43304">
    <property type="entry name" value="PHYTOCHROME-LIKE PROTEIN CPH1"/>
    <property type="match status" value="1"/>
</dbReference>
<dbReference type="Proteomes" id="UP000664034">
    <property type="component" value="Unassembled WGS sequence"/>
</dbReference>
<sequence length="1022" mass="114535">MTANDTSVKSVYDVELTQTMNGMVGYQAVRQADGRIIDFRLTLINEVALATWNRPLSAMIGQLASQLFPKSEAEYLIQLYSLVVESGRPVRFDMDCRWQLDGSLHQYDMLAAKSDDGVLLTCREVGFVGRAVQDGRQHIQFIDTLLETVTCGVVVGQAIRDDSGQIDDILIVAVNQVAATMAGYTATDMAGQRYGKLYPGIYETDVFASYAKTIDTGEPQYLELYYGLDGLDCWAIIQTQKLNDGLIISWTDITERKHAELLIQQQAEQYKTVLDNALTSILMLEAIRDEQGCITDFRVVLVNRAMIQQAGLPEADITNNLLTSVVPGVISSGVFARYVAVTETQVAQQFEVHYTADGYDVWMLGAVSAYGDGVVVSYTDISLQKEAELKARQQADLLESIQHTSLMGIAAYQAIRNEAGAIIDVKPVFRNEASIAMTRAPANEATQKPLSELLPSVKKTALLERYARVIDTGQAEQFEHYHNNNGYEAWYEIAAQPWGDGILVNVLEVSRLRLYERERIQQGALLQQVIDNTQAGLMLARPIRNKQGQITDFRYVLTNEYNARITGISVEKLTGGLMRDLFPGWHLSDMFGQYVQVVETGEPLRLTFPFDSHGIKGWFEGSFSCVDGCILYTYIDVTALKEAELAQQQYADLLERVMNTTPTAIVVQESVRNDAGEIVDFRMTQLNQVAADLLQNPIDKIRFRRVSTYFPGALEMPIFQQYKDVVNTGKPARVEVPLNGRWYDFSLARFGDGLVVAARDMTDIYQYRRELEVANYELKRSNENLQSFAYVASHDLQEPLRKITSFANILNTQYAGQFVPEVTDIIRRMNGAAERMRQLIEDLLTYSQVDSRHDPFKSVNLAKLIDAVREDDLWAAIYQSKAQFELINLPTLKADPLQMRQLFQNLLSNAIKFCPKGVVPFIRVSSRIVDRAAIPPALLQPAKSTPDMFYEIAISDNGIGFDEKQTERIFQIFQRLHGRSAYVGSGIGLAICQKIVARHNGAIAVSSQPGQGSTFTVYLPVY</sequence>
<dbReference type="RefSeq" id="WP_207362916.1">
    <property type="nucleotide sequence ID" value="NZ_JAFMYV010000001.1"/>
</dbReference>
<dbReference type="Gene3D" id="1.10.287.130">
    <property type="match status" value="1"/>
</dbReference>
<dbReference type="SMART" id="SM00387">
    <property type="entry name" value="HATPase_c"/>
    <property type="match status" value="1"/>
</dbReference>
<protein>
    <recommendedName>
        <fullName evidence="2">histidine kinase</fullName>
        <ecNumber evidence="2">2.7.13.3</ecNumber>
    </recommendedName>
</protein>
<dbReference type="AlphaFoldDB" id="A0A939GAL7"/>
<dbReference type="PRINTS" id="PR00344">
    <property type="entry name" value="BCTRLSENSOR"/>
</dbReference>
<dbReference type="InterPro" id="IPR036097">
    <property type="entry name" value="HisK_dim/P_sf"/>
</dbReference>
<dbReference type="SUPFAM" id="SSF47384">
    <property type="entry name" value="Homodimeric domain of signal transducing histidine kinase"/>
    <property type="match status" value="1"/>
</dbReference>
<dbReference type="InterPro" id="IPR004358">
    <property type="entry name" value="Sig_transdc_His_kin-like_C"/>
</dbReference>